<dbReference type="UniPathway" id="UPA00219"/>
<dbReference type="InterPro" id="IPR038063">
    <property type="entry name" value="Transpep_catalytic_dom"/>
</dbReference>
<sequence>MRSLRFLPLLLVVGLVGCQDALDSVSNKVEHPLPSKLVNKMKANDMSTRSPIMMRIFKEEGVLEVWKQKGNGRYDIIAAYEICKWSGVLGPKFKEGDRQAPEGYYRIYPAQMNPNSSYYLSFNMGFPNSYDRSHNRTGSNLMVHGACSSAGCYSMTDEQVLEIYGFARDAFKGGQEYFLVEALPFRMTPENMARHRDSEHFEFWKMLKTGYDHFELTKRPPKVEVCERSYVFNQVPEDEDATFRAAQACPPASVPQTLASAHYAYQQDWNQAFTRAAAKFDREEAKGLAAAQAKAEAETARAEREAAREAEIAANGGVPPENPVVSLFTAANPLKALVPGQGVPNDSDAARAVQQATVEQQSPPATASAPVEATAGIPVPTPNPVVENQQADAGSDKPFWKIWSRN</sequence>
<comment type="pathway">
    <text evidence="1 7">Cell wall biogenesis; peptidoglycan biosynthesis.</text>
</comment>
<keyword evidence="11" id="KW-1185">Reference proteome</keyword>
<dbReference type="SUPFAM" id="SSF141523">
    <property type="entry name" value="L,D-transpeptidase catalytic domain-like"/>
    <property type="match status" value="1"/>
</dbReference>
<dbReference type="CDD" id="cd16913">
    <property type="entry name" value="YkuD_like"/>
    <property type="match status" value="1"/>
</dbReference>
<keyword evidence="5 7" id="KW-0573">Peptidoglycan synthesis</keyword>
<comment type="similarity">
    <text evidence="2">Belongs to the YkuD family.</text>
</comment>
<evidence type="ECO:0000256" key="2">
    <source>
        <dbReference type="ARBA" id="ARBA00005992"/>
    </source>
</evidence>
<dbReference type="GO" id="GO:0008360">
    <property type="term" value="P:regulation of cell shape"/>
    <property type="evidence" value="ECO:0007669"/>
    <property type="project" value="UniProtKB-UniRule"/>
</dbReference>
<dbReference type="PROSITE" id="PS52029">
    <property type="entry name" value="LD_TPASE"/>
    <property type="match status" value="1"/>
</dbReference>
<dbReference type="EMBL" id="ABIA03000004">
    <property type="protein sequence ID" value="EDQ33196.2"/>
    <property type="molecule type" value="Genomic_DNA"/>
</dbReference>
<dbReference type="AlphaFoldDB" id="A9D813"/>
<evidence type="ECO:0000256" key="3">
    <source>
        <dbReference type="ARBA" id="ARBA00022679"/>
    </source>
</evidence>
<dbReference type="Pfam" id="PF03734">
    <property type="entry name" value="YkuD"/>
    <property type="match status" value="1"/>
</dbReference>
<accession>A9D813</accession>
<dbReference type="GO" id="GO:0009252">
    <property type="term" value="P:peptidoglycan biosynthetic process"/>
    <property type="evidence" value="ECO:0007669"/>
    <property type="project" value="UniProtKB-UniPathway"/>
</dbReference>
<protein>
    <recommendedName>
        <fullName evidence="9">L,D-TPase catalytic domain-containing protein</fullName>
    </recommendedName>
</protein>
<dbReference type="PANTHER" id="PTHR36699:SF1">
    <property type="entry name" value="L,D-TRANSPEPTIDASE YAFK-RELATED"/>
    <property type="match status" value="1"/>
</dbReference>
<evidence type="ECO:0000256" key="7">
    <source>
        <dbReference type="PROSITE-ProRule" id="PRU01373"/>
    </source>
</evidence>
<keyword evidence="3" id="KW-0808">Transferase</keyword>
<proteinExistence type="inferred from homology"/>
<feature type="region of interest" description="Disordered" evidence="8">
    <location>
        <begin position="358"/>
        <end position="397"/>
    </location>
</feature>
<feature type="active site" description="Nucleophile" evidence="7">
    <location>
        <position position="152"/>
    </location>
</feature>
<reference evidence="10 11" key="1">
    <citation type="submission" date="2007-10" db="EMBL/GenBank/DDBJ databases">
        <authorList>
            <person name="Wagner-Dobler I."/>
            <person name="Ferriera S."/>
            <person name="Johnson J."/>
            <person name="Kravitz S."/>
            <person name="Beeson K."/>
            <person name="Sutton G."/>
            <person name="Rogers Y.-H."/>
            <person name="Friedman R."/>
            <person name="Frazier M."/>
            <person name="Venter J.C."/>
        </authorList>
    </citation>
    <scope>NUCLEOTIDE SEQUENCE [LARGE SCALE GENOMIC DNA]</scope>
    <source>
        <strain evidence="10 11">DFL-43</strain>
    </source>
</reference>
<keyword evidence="6 7" id="KW-0961">Cell wall biogenesis/degradation</keyword>
<dbReference type="OrthoDB" id="9809748at2"/>
<evidence type="ECO:0000256" key="8">
    <source>
        <dbReference type="SAM" id="MobiDB-lite"/>
    </source>
</evidence>
<evidence type="ECO:0000313" key="10">
    <source>
        <dbReference type="EMBL" id="EDQ33196.2"/>
    </source>
</evidence>
<evidence type="ECO:0000256" key="4">
    <source>
        <dbReference type="ARBA" id="ARBA00022960"/>
    </source>
</evidence>
<dbReference type="HOGENOM" id="CLU_032558_3_1_5"/>
<dbReference type="InterPro" id="IPR005490">
    <property type="entry name" value="LD_TPept_cat_dom"/>
</dbReference>
<comment type="caution">
    <text evidence="10">The sequence shown here is derived from an EMBL/GenBank/DDBJ whole genome shotgun (WGS) entry which is preliminary data.</text>
</comment>
<evidence type="ECO:0000256" key="1">
    <source>
        <dbReference type="ARBA" id="ARBA00004752"/>
    </source>
</evidence>
<gene>
    <name evidence="10" type="ORF">HPDFL43_17011</name>
</gene>
<dbReference type="PANTHER" id="PTHR36699">
    <property type="entry name" value="LD-TRANSPEPTIDASE"/>
    <property type="match status" value="1"/>
</dbReference>
<evidence type="ECO:0000256" key="6">
    <source>
        <dbReference type="ARBA" id="ARBA00023316"/>
    </source>
</evidence>
<feature type="active site" description="Proton donor/acceptor" evidence="7">
    <location>
        <position position="144"/>
    </location>
</feature>
<keyword evidence="4 7" id="KW-0133">Cell shape</keyword>
<dbReference type="GO" id="GO:0016740">
    <property type="term" value="F:transferase activity"/>
    <property type="evidence" value="ECO:0007669"/>
    <property type="project" value="UniProtKB-KW"/>
</dbReference>
<feature type="domain" description="L,D-TPase catalytic" evidence="9">
    <location>
        <begin position="52"/>
        <end position="180"/>
    </location>
</feature>
<dbReference type="GO" id="GO:0004180">
    <property type="term" value="F:carboxypeptidase activity"/>
    <property type="evidence" value="ECO:0007669"/>
    <property type="project" value="UniProtKB-ARBA"/>
</dbReference>
<dbReference type="Proteomes" id="UP000004291">
    <property type="component" value="Chromosome"/>
</dbReference>
<name>A9D813_HOEPD</name>
<dbReference type="GO" id="GO:0071555">
    <property type="term" value="P:cell wall organization"/>
    <property type="evidence" value="ECO:0007669"/>
    <property type="project" value="UniProtKB-UniRule"/>
</dbReference>
<dbReference type="RefSeq" id="WP_040449379.1">
    <property type="nucleotide sequence ID" value="NZ_CM002917.1"/>
</dbReference>
<dbReference type="eggNOG" id="COG3034">
    <property type="taxonomic scope" value="Bacteria"/>
</dbReference>
<dbReference type="STRING" id="411684.HPDFL43_17011"/>
<evidence type="ECO:0000259" key="9">
    <source>
        <dbReference type="PROSITE" id="PS52029"/>
    </source>
</evidence>
<reference evidence="10 11" key="2">
    <citation type="submission" date="2012-06" db="EMBL/GenBank/DDBJ databases">
        <authorList>
            <person name="Fiebig A."/>
        </authorList>
    </citation>
    <scope>NUCLEOTIDE SEQUENCE [LARGE SCALE GENOMIC DNA]</scope>
    <source>
        <strain evidence="10 11">DFL-43</strain>
    </source>
</reference>
<evidence type="ECO:0000313" key="11">
    <source>
        <dbReference type="Proteomes" id="UP000004291"/>
    </source>
</evidence>
<evidence type="ECO:0000256" key="5">
    <source>
        <dbReference type="ARBA" id="ARBA00022984"/>
    </source>
</evidence>
<organism evidence="10 11">
    <name type="scientific">Hoeflea phototrophica (strain DSM 17068 / NCIMB 14078 / DFL-43)</name>
    <dbReference type="NCBI Taxonomy" id="411684"/>
    <lineage>
        <taxon>Bacteria</taxon>
        <taxon>Pseudomonadati</taxon>
        <taxon>Pseudomonadota</taxon>
        <taxon>Alphaproteobacteria</taxon>
        <taxon>Hyphomicrobiales</taxon>
        <taxon>Rhizobiaceae</taxon>
        <taxon>Hoeflea</taxon>
    </lineage>
</organism>
<dbReference type="PROSITE" id="PS51257">
    <property type="entry name" value="PROKAR_LIPOPROTEIN"/>
    <property type="match status" value="1"/>
</dbReference>